<keyword evidence="2" id="KW-1185">Reference proteome</keyword>
<organism evidence="1 2">
    <name type="scientific">Vermiconidia calcicola</name>
    <dbReference type="NCBI Taxonomy" id="1690605"/>
    <lineage>
        <taxon>Eukaryota</taxon>
        <taxon>Fungi</taxon>
        <taxon>Dikarya</taxon>
        <taxon>Ascomycota</taxon>
        <taxon>Pezizomycotina</taxon>
        <taxon>Dothideomycetes</taxon>
        <taxon>Dothideomycetidae</taxon>
        <taxon>Mycosphaerellales</taxon>
        <taxon>Extremaceae</taxon>
        <taxon>Vermiconidia</taxon>
    </lineage>
</organism>
<reference evidence="1" key="1">
    <citation type="submission" date="2023-07" db="EMBL/GenBank/DDBJ databases">
        <title>Black Yeasts Isolated from many extreme environments.</title>
        <authorList>
            <person name="Coleine C."/>
            <person name="Stajich J.E."/>
            <person name="Selbmann L."/>
        </authorList>
    </citation>
    <scope>NUCLEOTIDE SEQUENCE</scope>
    <source>
        <strain evidence="1">CCFEE 5714</strain>
    </source>
</reference>
<dbReference type="Proteomes" id="UP001281147">
    <property type="component" value="Unassembled WGS sequence"/>
</dbReference>
<sequence length="374" mass="42218">MIKRSAVQRSSHDHAHASVYDPDFLLQKARWIRDDLDPQVARDGPDALHPDDILTLDEFLRRLLTSRIVLEDIRFSRLHLAIISMSGRATRWPKKLIDRAESEATYGPLKKLGSPLYEPGGCLHGVCKPEDASREKILIKWLKTPGVKLSPLLARRVGDLGFKPGDWWISALFAFKDGIIDYAEPSGGIIADANGAYAILMTKDEEVNGPSFDSFTYRARDNDRGRYRLTSATRESRQPIRVLRSHSLRSFWSPKAGVRYDGLHVVTGWSIVKTPKSKAMVYEITFKRLPSKPSQDVILRRPFSDEFEDYKEYKLIREAVRTQQEEAARARQITSPPLIIAPDGTVELSDDEASDTSAPSTGKDSVLRDDVLDM</sequence>
<dbReference type="EMBL" id="JAUTXU010000133">
    <property type="protein sequence ID" value="KAK3704986.1"/>
    <property type="molecule type" value="Genomic_DNA"/>
</dbReference>
<name>A0ACC3MXR4_9PEZI</name>
<protein>
    <submittedName>
        <fullName evidence="1">Uncharacterized protein</fullName>
    </submittedName>
</protein>
<accession>A0ACC3MXR4</accession>
<evidence type="ECO:0000313" key="2">
    <source>
        <dbReference type="Proteomes" id="UP001281147"/>
    </source>
</evidence>
<gene>
    <name evidence="1" type="ORF">LTR37_013503</name>
</gene>
<evidence type="ECO:0000313" key="1">
    <source>
        <dbReference type="EMBL" id="KAK3704986.1"/>
    </source>
</evidence>
<comment type="caution">
    <text evidence="1">The sequence shown here is derived from an EMBL/GenBank/DDBJ whole genome shotgun (WGS) entry which is preliminary data.</text>
</comment>
<proteinExistence type="predicted"/>